<proteinExistence type="predicted"/>
<gene>
    <name evidence="2" type="primary">orf150</name>
    <name evidence="2" type="ORF">GlmaxMp03</name>
</gene>
<evidence type="ECO:0000256" key="1">
    <source>
        <dbReference type="SAM" id="MobiDB-lite"/>
    </source>
</evidence>
<dbReference type="RefSeq" id="YP_007516853.1">
    <property type="nucleotide sequence ID" value="NC_020455.1"/>
</dbReference>
<accession>M1FIV7</accession>
<name>M1FIV7_SOYBN</name>
<keyword evidence="3" id="KW-1185">Reference proteome</keyword>
<feature type="region of interest" description="Disordered" evidence="1">
    <location>
        <begin position="106"/>
        <end position="132"/>
    </location>
</feature>
<dbReference type="GeneID" id="15308560"/>
<reference evidence="2 3" key="1">
    <citation type="journal article" date="2013" name="PLoS ONE">
        <title>The mitochondrial genome of soybean reveals complex genome structures and gene evolution at intercellular and phylogenetic levels.</title>
        <authorList>
            <person name="Chang S."/>
            <person name="Wang Y."/>
            <person name="Lu J."/>
            <person name="Gai J."/>
            <person name="Li J."/>
            <person name="Chu P."/>
            <person name="Guan R."/>
            <person name="Zhao T."/>
        </authorList>
    </citation>
    <scope>NUCLEOTIDE SEQUENCE [LARGE SCALE GENOMIC DNA]</scope>
    <source>
        <strain evidence="3">cv. Aiganhuang</strain>
        <tissue evidence="2">Etiolated seedling</tissue>
    </source>
</reference>
<protein>
    <submittedName>
        <fullName evidence="2">Uncharacterized protein</fullName>
    </submittedName>
</protein>
<dbReference type="KEGG" id="gmx:15308560"/>
<dbReference type="AlphaFoldDB" id="M1FIV7"/>
<evidence type="ECO:0000313" key="2">
    <source>
        <dbReference type="EMBL" id="AFR34334.1"/>
    </source>
</evidence>
<evidence type="ECO:0000313" key="3">
    <source>
        <dbReference type="Proteomes" id="UP000008827"/>
    </source>
</evidence>
<dbReference type="InParanoid" id="M1FIV7"/>
<dbReference type="Proteomes" id="UP000008827">
    <property type="component" value="Mitochondrion"/>
</dbReference>
<sequence>MTIGKKELNLRLAPETFGRNAALDPAQIRSRAVYFFLFLKERKFTGGWVLFRLCTSALHIKVTGFEPMALCTQNRCADQTALHLVSPPSAYRSTRSMKTRTELAHPFGHRDARTNPSNQPLFLENLPPDRATPKSRIVQERSHFFASSFT</sequence>
<keyword evidence="2" id="KW-0496">Mitochondrion</keyword>
<dbReference type="EMBL" id="JX463295">
    <property type="protein sequence ID" value="AFR34334.1"/>
    <property type="molecule type" value="Genomic_DNA"/>
</dbReference>
<geneLocation type="mitochondrion" evidence="2"/>
<organism evidence="2 3">
    <name type="scientific">Glycine max</name>
    <name type="common">Soybean</name>
    <name type="synonym">Glycine hispida</name>
    <dbReference type="NCBI Taxonomy" id="3847"/>
    <lineage>
        <taxon>Eukaryota</taxon>
        <taxon>Viridiplantae</taxon>
        <taxon>Streptophyta</taxon>
        <taxon>Embryophyta</taxon>
        <taxon>Tracheophyta</taxon>
        <taxon>Spermatophyta</taxon>
        <taxon>Magnoliopsida</taxon>
        <taxon>eudicotyledons</taxon>
        <taxon>Gunneridae</taxon>
        <taxon>Pentapetalae</taxon>
        <taxon>rosids</taxon>
        <taxon>fabids</taxon>
        <taxon>Fabales</taxon>
        <taxon>Fabaceae</taxon>
        <taxon>Papilionoideae</taxon>
        <taxon>50 kb inversion clade</taxon>
        <taxon>NPAAA clade</taxon>
        <taxon>indigoferoid/millettioid clade</taxon>
        <taxon>Phaseoleae</taxon>
        <taxon>Glycine</taxon>
        <taxon>Glycine subgen. Soja</taxon>
    </lineage>
</organism>